<dbReference type="GO" id="GO:0005829">
    <property type="term" value="C:cytosol"/>
    <property type="evidence" value="ECO:0007669"/>
    <property type="project" value="TreeGrafter"/>
</dbReference>
<dbReference type="Proteomes" id="UP000295807">
    <property type="component" value="Unassembled WGS sequence"/>
</dbReference>
<dbReference type="GO" id="GO:0008713">
    <property type="term" value="F:ADP-heptose-lipopolysaccharide heptosyltransferase activity"/>
    <property type="evidence" value="ECO:0007669"/>
    <property type="project" value="TreeGrafter"/>
</dbReference>
<dbReference type="SUPFAM" id="SSF53756">
    <property type="entry name" value="UDP-Glycosyltransferase/glycogen phosphorylase"/>
    <property type="match status" value="1"/>
</dbReference>
<evidence type="ECO:0000313" key="3">
    <source>
        <dbReference type="EMBL" id="TCS87256.1"/>
    </source>
</evidence>
<organism evidence="3 4">
    <name type="scientific">Anseongella ginsenosidimutans</name>
    <dbReference type="NCBI Taxonomy" id="496056"/>
    <lineage>
        <taxon>Bacteria</taxon>
        <taxon>Pseudomonadati</taxon>
        <taxon>Bacteroidota</taxon>
        <taxon>Sphingobacteriia</taxon>
        <taxon>Sphingobacteriales</taxon>
        <taxon>Sphingobacteriaceae</taxon>
        <taxon>Anseongella</taxon>
    </lineage>
</organism>
<dbReference type="CDD" id="cd03789">
    <property type="entry name" value="GT9_LPS_heptosyltransferase"/>
    <property type="match status" value="1"/>
</dbReference>
<evidence type="ECO:0000256" key="1">
    <source>
        <dbReference type="ARBA" id="ARBA00022676"/>
    </source>
</evidence>
<dbReference type="InterPro" id="IPR002201">
    <property type="entry name" value="Glyco_trans_9"/>
</dbReference>
<dbReference type="GO" id="GO:0009244">
    <property type="term" value="P:lipopolysaccharide core region biosynthetic process"/>
    <property type="evidence" value="ECO:0007669"/>
    <property type="project" value="TreeGrafter"/>
</dbReference>
<keyword evidence="4" id="KW-1185">Reference proteome</keyword>
<reference evidence="3 4" key="1">
    <citation type="submission" date="2019-03" db="EMBL/GenBank/DDBJ databases">
        <title>Genomic Encyclopedia of Type Strains, Phase IV (KMG-IV): sequencing the most valuable type-strain genomes for metagenomic binning, comparative biology and taxonomic classification.</title>
        <authorList>
            <person name="Goeker M."/>
        </authorList>
    </citation>
    <scope>NUCLEOTIDE SEQUENCE [LARGE SCALE GENOMIC DNA]</scope>
    <source>
        <strain evidence="3 4">DSM 21100</strain>
    </source>
</reference>
<dbReference type="OrthoDB" id="9797795at2"/>
<protein>
    <submittedName>
        <fullName evidence="3">ADP-heptose:LPS heptosyltransferase</fullName>
    </submittedName>
</protein>
<dbReference type="PANTHER" id="PTHR30160:SF1">
    <property type="entry name" value="LIPOPOLYSACCHARIDE 1,2-N-ACETYLGLUCOSAMINETRANSFERASE-RELATED"/>
    <property type="match status" value="1"/>
</dbReference>
<dbReference type="AlphaFoldDB" id="A0A4V6NZ32"/>
<dbReference type="PANTHER" id="PTHR30160">
    <property type="entry name" value="TETRAACYLDISACCHARIDE 4'-KINASE-RELATED"/>
    <property type="match status" value="1"/>
</dbReference>
<gene>
    <name evidence="3" type="ORF">EDD80_10569</name>
</gene>
<dbReference type="Pfam" id="PF01075">
    <property type="entry name" value="Glyco_transf_9"/>
    <property type="match status" value="1"/>
</dbReference>
<dbReference type="InterPro" id="IPR051199">
    <property type="entry name" value="LPS_LOS_Heptosyltrfase"/>
</dbReference>
<proteinExistence type="predicted"/>
<evidence type="ECO:0000256" key="2">
    <source>
        <dbReference type="ARBA" id="ARBA00022679"/>
    </source>
</evidence>
<dbReference type="Gene3D" id="3.40.50.2000">
    <property type="entry name" value="Glycogen Phosphorylase B"/>
    <property type="match status" value="2"/>
</dbReference>
<comment type="caution">
    <text evidence="3">The sequence shown here is derived from an EMBL/GenBank/DDBJ whole genome shotgun (WGS) entry which is preliminary data.</text>
</comment>
<accession>A0A4V6NZ32</accession>
<name>A0A4V6NZ32_9SPHI</name>
<sequence length="339" mass="37656">MLLKKITVFRALQLGDLLCAIPAMRALKNAFPQSEITLLGLPWAESFVRRFSSLFSGFRAFPGFPGLPEQGFDRNRFTRFLSEMKRNEPDLLIQLHGNGSIINPLMKMMSKGLVAGYFQPGAYCPDARLFMPYPEGIPEIKRHLKLMEFLNISPAEEDLEFPIRSEEESEYGELIRAAGLEPGNYICIHAGARHPKRRWEPEKFARVADVLAAKGYTIVLTGTLPEKETAAKVAGNMRANAIDLTGKTSLGALAALIRDAALLFSNDTGLSHIAAAMKTPSVVIFLTSEPGRWAPLNRILHRVVLPEESDNTAIALFNADEALSEQVLSIKKERIQHEL</sequence>
<keyword evidence="2 3" id="KW-0808">Transferase</keyword>
<evidence type="ECO:0000313" key="4">
    <source>
        <dbReference type="Proteomes" id="UP000295807"/>
    </source>
</evidence>
<dbReference type="RefSeq" id="WP_132129054.1">
    <property type="nucleotide sequence ID" value="NZ_SMAD01000005.1"/>
</dbReference>
<keyword evidence="1" id="KW-0328">Glycosyltransferase</keyword>
<dbReference type="EMBL" id="SMAD01000005">
    <property type="protein sequence ID" value="TCS87256.1"/>
    <property type="molecule type" value="Genomic_DNA"/>
</dbReference>